<feature type="transmembrane region" description="Helical" evidence="2">
    <location>
        <begin position="159"/>
        <end position="178"/>
    </location>
</feature>
<feature type="transmembrane region" description="Helical" evidence="2">
    <location>
        <begin position="231"/>
        <end position="248"/>
    </location>
</feature>
<feature type="transmembrane region" description="Helical" evidence="2">
    <location>
        <begin position="89"/>
        <end position="110"/>
    </location>
</feature>
<organism evidence="3 4">
    <name type="scientific">Leucobacter komagatae</name>
    <dbReference type="NCBI Taxonomy" id="55969"/>
    <lineage>
        <taxon>Bacteria</taxon>
        <taxon>Bacillati</taxon>
        <taxon>Actinomycetota</taxon>
        <taxon>Actinomycetes</taxon>
        <taxon>Micrococcales</taxon>
        <taxon>Microbacteriaceae</taxon>
        <taxon>Leucobacter</taxon>
    </lineage>
</organism>
<accession>A0A542XY49</accession>
<evidence type="ECO:0000313" key="4">
    <source>
        <dbReference type="Proteomes" id="UP000319094"/>
    </source>
</evidence>
<dbReference type="RefSeq" id="WP_141888838.1">
    <property type="nucleotide sequence ID" value="NZ_BAAAUY010000023.1"/>
</dbReference>
<dbReference type="Proteomes" id="UP000319094">
    <property type="component" value="Unassembled WGS sequence"/>
</dbReference>
<feature type="transmembrane region" description="Helical" evidence="2">
    <location>
        <begin position="122"/>
        <end position="147"/>
    </location>
</feature>
<feature type="region of interest" description="Disordered" evidence="1">
    <location>
        <begin position="1"/>
        <end position="21"/>
    </location>
</feature>
<gene>
    <name evidence="3" type="ORF">FB468_3262</name>
</gene>
<keyword evidence="2" id="KW-1133">Transmembrane helix</keyword>
<feature type="transmembrane region" description="Helical" evidence="2">
    <location>
        <begin position="298"/>
        <end position="319"/>
    </location>
</feature>
<keyword evidence="4" id="KW-1185">Reference proteome</keyword>
<dbReference type="EMBL" id="VFON01000002">
    <property type="protein sequence ID" value="TQL40738.1"/>
    <property type="molecule type" value="Genomic_DNA"/>
</dbReference>
<comment type="caution">
    <text evidence="3">The sequence shown here is derived from an EMBL/GenBank/DDBJ whole genome shotgun (WGS) entry which is preliminary data.</text>
</comment>
<feature type="transmembrane region" description="Helical" evidence="2">
    <location>
        <begin position="325"/>
        <end position="344"/>
    </location>
</feature>
<protein>
    <submittedName>
        <fullName evidence="3">Uncharacterized protein</fullName>
    </submittedName>
</protein>
<proteinExistence type="predicted"/>
<keyword evidence="2" id="KW-0812">Transmembrane</keyword>
<feature type="transmembrane region" description="Helical" evidence="2">
    <location>
        <begin position="260"/>
        <end position="277"/>
    </location>
</feature>
<dbReference type="OrthoDB" id="4987636at2"/>
<evidence type="ECO:0000313" key="3">
    <source>
        <dbReference type="EMBL" id="TQL40738.1"/>
    </source>
</evidence>
<dbReference type="AlphaFoldDB" id="A0A542XY49"/>
<dbReference type="STRING" id="55969.SD72_03830"/>
<evidence type="ECO:0000256" key="2">
    <source>
        <dbReference type="SAM" id="Phobius"/>
    </source>
</evidence>
<reference evidence="3 4" key="1">
    <citation type="submission" date="2019-06" db="EMBL/GenBank/DDBJ databases">
        <title>Sequencing the genomes of 1000 actinobacteria strains.</title>
        <authorList>
            <person name="Klenk H.-P."/>
        </authorList>
    </citation>
    <scope>NUCLEOTIDE SEQUENCE [LARGE SCALE GENOMIC DNA]</scope>
    <source>
        <strain evidence="3 4">DSM 8803</strain>
    </source>
</reference>
<feature type="compositionally biased region" description="Low complexity" evidence="1">
    <location>
        <begin position="7"/>
        <end position="21"/>
    </location>
</feature>
<name>A0A542XY49_9MICO</name>
<sequence>MTHTDQTPLAETEPAAAEAPAAATSTQAMSDSWGASAVLFGAGSLLWPLVFFLAFFARAAMLAAEESQKPHYGAAWRETIEVVAISGSYVGWVAPSLLALLVGLGFLVTPNADLDSQSVLRPLPYVAALIGGFMLAWTVLAVVVLSTHAPTATSEGGQQLWGLLFITPVSVVLALVLGRLDFRPAARRAELLRQAIARSEREYEHLENASLFYGDARVASHTQRSPWRRPLIVQGSVAVVVFLAFWLLHREPISTALLEAGYVAAMGALVFLVVSLIQRELIEARLSKLAGHEVRSKLELVGGVILAVGVACLVAYNLWFVLAEIRPVFVPVLYALLFIAAAWVSNPFTLRKSAWPAEVLRERGRALARMRGKLAQLTQLTQLQAAE</sequence>
<keyword evidence="2" id="KW-0472">Membrane</keyword>
<evidence type="ECO:0000256" key="1">
    <source>
        <dbReference type="SAM" id="MobiDB-lite"/>
    </source>
</evidence>
<feature type="transmembrane region" description="Helical" evidence="2">
    <location>
        <begin position="37"/>
        <end position="57"/>
    </location>
</feature>